<keyword evidence="2" id="KW-1185">Reference proteome</keyword>
<evidence type="ECO:0000313" key="1">
    <source>
        <dbReference type="EMBL" id="KOG33705.1"/>
    </source>
</evidence>
<accession>A0A0L8L6F8</accession>
<comment type="caution">
    <text evidence="1">The sequence shown here is derived from an EMBL/GenBank/DDBJ whole genome shotgun (WGS) entry which is preliminary data.</text>
</comment>
<dbReference type="PATRIC" id="fig|67356.5.peg.4572"/>
<dbReference type="Proteomes" id="UP000037251">
    <property type="component" value="Unassembled WGS sequence"/>
</dbReference>
<name>A0A0L8L6F8_9ACTN</name>
<evidence type="ECO:0000313" key="2">
    <source>
        <dbReference type="Proteomes" id="UP000037251"/>
    </source>
</evidence>
<organism evidence="1 2">
    <name type="scientific">Streptomyces resistomycificus</name>
    <dbReference type="NCBI Taxonomy" id="67356"/>
    <lineage>
        <taxon>Bacteria</taxon>
        <taxon>Bacillati</taxon>
        <taxon>Actinomycetota</taxon>
        <taxon>Actinomycetes</taxon>
        <taxon>Kitasatosporales</taxon>
        <taxon>Streptomycetaceae</taxon>
        <taxon>Streptomyces</taxon>
        <taxon>Streptomyces aurantiacus group</taxon>
    </lineage>
</organism>
<protein>
    <submittedName>
        <fullName evidence="1">Uncharacterized protein</fullName>
    </submittedName>
</protein>
<gene>
    <name evidence="1" type="ORF">ADK37_21510</name>
</gene>
<sequence length="87" mass="9837">MSDEYRSKSTLLGVEIMTAWAASQVENDFMGERLEALKRELEDPTNDIITALTNLSAYLLQLRHEEQGASFAETLQLIARYVSQQEG</sequence>
<reference evidence="2" key="1">
    <citation type="submission" date="2015-07" db="EMBL/GenBank/DDBJ databases">
        <authorList>
            <person name="Ju K.-S."/>
            <person name="Doroghazi J.R."/>
            <person name="Metcalf W.W."/>
        </authorList>
    </citation>
    <scope>NUCLEOTIDE SEQUENCE [LARGE SCALE GENOMIC DNA]</scope>
    <source>
        <strain evidence="2">NRRL 2290</strain>
    </source>
</reference>
<dbReference type="RefSeq" id="WP_030039559.1">
    <property type="nucleotide sequence ID" value="NZ_KL575592.1"/>
</dbReference>
<dbReference type="AlphaFoldDB" id="A0A0L8L6F8"/>
<proteinExistence type="predicted"/>
<dbReference type="EMBL" id="LGUS01000170">
    <property type="protein sequence ID" value="KOG33705.1"/>
    <property type="molecule type" value="Genomic_DNA"/>
</dbReference>